<organism evidence="2 3">
    <name type="scientific">Cirrhinus mrigala</name>
    <name type="common">Mrigala</name>
    <dbReference type="NCBI Taxonomy" id="683832"/>
    <lineage>
        <taxon>Eukaryota</taxon>
        <taxon>Metazoa</taxon>
        <taxon>Chordata</taxon>
        <taxon>Craniata</taxon>
        <taxon>Vertebrata</taxon>
        <taxon>Euteleostomi</taxon>
        <taxon>Actinopterygii</taxon>
        <taxon>Neopterygii</taxon>
        <taxon>Teleostei</taxon>
        <taxon>Ostariophysi</taxon>
        <taxon>Cypriniformes</taxon>
        <taxon>Cyprinidae</taxon>
        <taxon>Labeoninae</taxon>
        <taxon>Labeonini</taxon>
        <taxon>Cirrhinus</taxon>
    </lineage>
</organism>
<feature type="coiled-coil region" evidence="1">
    <location>
        <begin position="12"/>
        <end position="46"/>
    </location>
</feature>
<dbReference type="Proteomes" id="UP001529510">
    <property type="component" value="Unassembled WGS sequence"/>
</dbReference>
<sequence length="55" mass="6430">MEGLPSSVMLTITKLQCLLESKQERIEALERQVQDLQEDRRTSLVLAWSRCLKVR</sequence>
<protein>
    <submittedName>
        <fullName evidence="2">Uncharacterized protein</fullName>
    </submittedName>
</protein>
<evidence type="ECO:0000313" key="2">
    <source>
        <dbReference type="EMBL" id="KAL0157350.1"/>
    </source>
</evidence>
<keyword evidence="3" id="KW-1185">Reference proteome</keyword>
<accession>A0ABD0N7S7</accession>
<evidence type="ECO:0000256" key="1">
    <source>
        <dbReference type="SAM" id="Coils"/>
    </source>
</evidence>
<name>A0ABD0N7S7_CIRMR</name>
<gene>
    <name evidence="2" type="ORF">M9458_048596</name>
</gene>
<dbReference type="EMBL" id="JAMKFB020000024">
    <property type="protein sequence ID" value="KAL0157350.1"/>
    <property type="molecule type" value="Genomic_DNA"/>
</dbReference>
<proteinExistence type="predicted"/>
<comment type="caution">
    <text evidence="2">The sequence shown here is derived from an EMBL/GenBank/DDBJ whole genome shotgun (WGS) entry which is preliminary data.</text>
</comment>
<reference evidence="2 3" key="1">
    <citation type="submission" date="2024-05" db="EMBL/GenBank/DDBJ databases">
        <title>Genome sequencing and assembly of Indian major carp, Cirrhinus mrigala (Hamilton, 1822).</title>
        <authorList>
            <person name="Mohindra V."/>
            <person name="Chowdhury L.M."/>
            <person name="Lal K."/>
            <person name="Jena J.K."/>
        </authorList>
    </citation>
    <scope>NUCLEOTIDE SEQUENCE [LARGE SCALE GENOMIC DNA]</scope>
    <source>
        <strain evidence="2">CM1030</strain>
        <tissue evidence="2">Blood</tissue>
    </source>
</reference>
<dbReference type="AlphaFoldDB" id="A0ABD0N7S7"/>
<feature type="non-terminal residue" evidence="2">
    <location>
        <position position="55"/>
    </location>
</feature>
<evidence type="ECO:0000313" key="3">
    <source>
        <dbReference type="Proteomes" id="UP001529510"/>
    </source>
</evidence>
<keyword evidence="1" id="KW-0175">Coiled coil</keyword>